<keyword evidence="1" id="KW-0479">Metal-binding</keyword>
<dbReference type="GO" id="GO:0006355">
    <property type="term" value="P:regulation of DNA-templated transcription"/>
    <property type="evidence" value="ECO:0007669"/>
    <property type="project" value="TreeGrafter"/>
</dbReference>
<evidence type="ECO:0000256" key="1">
    <source>
        <dbReference type="ARBA" id="ARBA00022723"/>
    </source>
</evidence>
<dbReference type="SMART" id="SM00545">
    <property type="entry name" value="JmjN"/>
    <property type="match status" value="1"/>
</dbReference>
<dbReference type="GO" id="GO:0034647">
    <property type="term" value="F:histone H3K4me/H3K4me2/H3K4me3 demethylase activity"/>
    <property type="evidence" value="ECO:0007669"/>
    <property type="project" value="TreeGrafter"/>
</dbReference>
<dbReference type="GO" id="GO:0000785">
    <property type="term" value="C:chromatin"/>
    <property type="evidence" value="ECO:0007669"/>
    <property type="project" value="TreeGrafter"/>
</dbReference>
<feature type="non-terminal residue" evidence="4">
    <location>
        <position position="1"/>
    </location>
</feature>
<comment type="caution">
    <text evidence="4">The sequence shown here is derived from an EMBL/GenBank/DDBJ whole genome shotgun (WGS) entry which is preliminary data.</text>
</comment>
<sequence>APTYHPSASEFQDPLAYIRSIRPEAEAYGICKIVPPAGWKPPFAHSPSKLRFQTKKQDLSLLDGGARL</sequence>
<feature type="domain" description="JmjN" evidence="3">
    <location>
        <begin position="1"/>
        <end position="42"/>
    </location>
</feature>
<dbReference type="GO" id="GO:0005634">
    <property type="term" value="C:nucleus"/>
    <property type="evidence" value="ECO:0007669"/>
    <property type="project" value="TreeGrafter"/>
</dbReference>
<dbReference type="Pfam" id="PF02375">
    <property type="entry name" value="JmjN"/>
    <property type="match status" value="1"/>
</dbReference>
<gene>
    <name evidence="4" type="ORF">JKP88DRAFT_291573</name>
</gene>
<dbReference type="EMBL" id="JAFCMP010000001">
    <property type="protein sequence ID" value="KAG5192988.1"/>
    <property type="molecule type" value="Genomic_DNA"/>
</dbReference>
<dbReference type="OrthoDB" id="1678912at2759"/>
<protein>
    <submittedName>
        <fullName evidence="4">JmjN domain-containing protein</fullName>
    </submittedName>
</protein>
<dbReference type="GO" id="GO:0046872">
    <property type="term" value="F:metal ion binding"/>
    <property type="evidence" value="ECO:0007669"/>
    <property type="project" value="UniProtKB-KW"/>
</dbReference>
<dbReference type="PANTHER" id="PTHR10694">
    <property type="entry name" value="LYSINE-SPECIFIC DEMETHYLASE"/>
    <property type="match status" value="1"/>
</dbReference>
<evidence type="ECO:0000313" key="4">
    <source>
        <dbReference type="EMBL" id="KAG5192988.1"/>
    </source>
</evidence>
<dbReference type="Proteomes" id="UP000664859">
    <property type="component" value="Unassembled WGS sequence"/>
</dbReference>
<reference evidence="4" key="1">
    <citation type="submission" date="2021-02" db="EMBL/GenBank/DDBJ databases">
        <title>First Annotated Genome of the Yellow-green Alga Tribonema minus.</title>
        <authorList>
            <person name="Mahan K.M."/>
        </authorList>
    </citation>
    <scope>NUCLEOTIDE SEQUENCE</scope>
    <source>
        <strain evidence="4">UTEX B ZZ1240</strain>
    </source>
</reference>
<keyword evidence="5" id="KW-1185">Reference proteome</keyword>
<dbReference type="PROSITE" id="PS51183">
    <property type="entry name" value="JMJN"/>
    <property type="match status" value="1"/>
</dbReference>
<dbReference type="InterPro" id="IPR003349">
    <property type="entry name" value="JmjN"/>
</dbReference>
<dbReference type="PANTHER" id="PTHR10694:SF33">
    <property type="entry name" value="LYSINE-SPECIFIC DEMETHYLASE 5"/>
    <property type="match status" value="1"/>
</dbReference>
<evidence type="ECO:0000313" key="5">
    <source>
        <dbReference type="Proteomes" id="UP000664859"/>
    </source>
</evidence>
<keyword evidence="2" id="KW-0408">Iron</keyword>
<accession>A0A835ZH65</accession>
<evidence type="ECO:0000259" key="3">
    <source>
        <dbReference type="PROSITE" id="PS51183"/>
    </source>
</evidence>
<organism evidence="4 5">
    <name type="scientific">Tribonema minus</name>
    <dbReference type="NCBI Taxonomy" id="303371"/>
    <lineage>
        <taxon>Eukaryota</taxon>
        <taxon>Sar</taxon>
        <taxon>Stramenopiles</taxon>
        <taxon>Ochrophyta</taxon>
        <taxon>PX clade</taxon>
        <taxon>Xanthophyceae</taxon>
        <taxon>Tribonematales</taxon>
        <taxon>Tribonemataceae</taxon>
        <taxon>Tribonema</taxon>
    </lineage>
</organism>
<proteinExistence type="predicted"/>
<name>A0A835ZH65_9STRA</name>
<dbReference type="Gene3D" id="2.60.120.650">
    <property type="entry name" value="Cupin"/>
    <property type="match status" value="1"/>
</dbReference>
<evidence type="ECO:0000256" key="2">
    <source>
        <dbReference type="ARBA" id="ARBA00023004"/>
    </source>
</evidence>
<feature type="non-terminal residue" evidence="4">
    <location>
        <position position="68"/>
    </location>
</feature>
<dbReference type="AlphaFoldDB" id="A0A835ZH65"/>